<evidence type="ECO:0000256" key="1">
    <source>
        <dbReference type="SAM" id="MobiDB-lite"/>
    </source>
</evidence>
<feature type="compositionally biased region" description="Low complexity" evidence="1">
    <location>
        <begin position="64"/>
        <end position="73"/>
    </location>
</feature>
<dbReference type="OrthoDB" id="5990030at2759"/>
<feature type="compositionally biased region" description="Basic and acidic residues" evidence="1">
    <location>
        <begin position="83"/>
        <end position="95"/>
    </location>
</feature>
<sequence>MNTRGPYKQYTVNGNDTIPRRTVYRKRQRLQFEVDEQIRKNIDEESIDHLQHDANGQDTDFSDSDSSVSQSQRFESEVEEPDQQDRIIVDNRNAEEESTDENYD</sequence>
<feature type="non-terminal residue" evidence="2">
    <location>
        <position position="1"/>
    </location>
</feature>
<accession>A0A6S7LEE3</accession>
<name>A0A6S7LEE3_PARCT</name>
<protein>
    <submittedName>
        <fullName evidence="2">Uncharacterized protein</fullName>
    </submittedName>
</protein>
<proteinExistence type="predicted"/>
<gene>
    <name evidence="2" type="ORF">PACLA_8A007405</name>
</gene>
<dbReference type="Proteomes" id="UP001152795">
    <property type="component" value="Unassembled WGS sequence"/>
</dbReference>
<dbReference type="AlphaFoldDB" id="A0A6S7LEE3"/>
<feature type="compositionally biased region" description="Basic and acidic residues" evidence="1">
    <location>
        <begin position="43"/>
        <end position="52"/>
    </location>
</feature>
<feature type="region of interest" description="Disordered" evidence="1">
    <location>
        <begin position="43"/>
        <end position="104"/>
    </location>
</feature>
<evidence type="ECO:0000313" key="3">
    <source>
        <dbReference type="Proteomes" id="UP001152795"/>
    </source>
</evidence>
<organism evidence="2 3">
    <name type="scientific">Paramuricea clavata</name>
    <name type="common">Red gorgonian</name>
    <name type="synonym">Violescent sea-whip</name>
    <dbReference type="NCBI Taxonomy" id="317549"/>
    <lineage>
        <taxon>Eukaryota</taxon>
        <taxon>Metazoa</taxon>
        <taxon>Cnidaria</taxon>
        <taxon>Anthozoa</taxon>
        <taxon>Octocorallia</taxon>
        <taxon>Malacalcyonacea</taxon>
        <taxon>Plexauridae</taxon>
        <taxon>Paramuricea</taxon>
    </lineage>
</organism>
<keyword evidence="3" id="KW-1185">Reference proteome</keyword>
<dbReference type="EMBL" id="CACRXK020017221">
    <property type="protein sequence ID" value="CAB4030909.1"/>
    <property type="molecule type" value="Genomic_DNA"/>
</dbReference>
<evidence type="ECO:0000313" key="2">
    <source>
        <dbReference type="EMBL" id="CAB4030909.1"/>
    </source>
</evidence>
<reference evidence="2" key="1">
    <citation type="submission" date="2020-04" db="EMBL/GenBank/DDBJ databases">
        <authorList>
            <person name="Alioto T."/>
            <person name="Alioto T."/>
            <person name="Gomez Garrido J."/>
        </authorList>
    </citation>
    <scope>NUCLEOTIDE SEQUENCE</scope>
    <source>
        <strain evidence="2">A484AB</strain>
    </source>
</reference>
<comment type="caution">
    <text evidence="2">The sequence shown here is derived from an EMBL/GenBank/DDBJ whole genome shotgun (WGS) entry which is preliminary data.</text>
</comment>